<evidence type="ECO:0000256" key="1">
    <source>
        <dbReference type="ARBA" id="ARBA00022723"/>
    </source>
</evidence>
<dbReference type="EC" id="3.1.2.6" evidence="3"/>
<protein>
    <submittedName>
        <fullName evidence="3">Hydroxyacylglutathione hydrolase</fullName>
        <ecNumber evidence="3">3.1.2.6</ecNumber>
    </submittedName>
</protein>
<keyword evidence="1" id="KW-0479">Metal-binding</keyword>
<dbReference type="Gene3D" id="3.40.250.10">
    <property type="entry name" value="Rhodanese-like domain"/>
    <property type="match status" value="1"/>
</dbReference>
<dbReference type="SUPFAM" id="SSF52821">
    <property type="entry name" value="Rhodanese/Cell cycle control phosphatase"/>
    <property type="match status" value="1"/>
</dbReference>
<dbReference type="InterPro" id="IPR036866">
    <property type="entry name" value="RibonucZ/Hydroxyglut_hydro"/>
</dbReference>
<organism evidence="3 4">
    <name type="scientific">Capillimicrobium parvum</name>
    <dbReference type="NCBI Taxonomy" id="2884022"/>
    <lineage>
        <taxon>Bacteria</taxon>
        <taxon>Bacillati</taxon>
        <taxon>Actinomycetota</taxon>
        <taxon>Thermoleophilia</taxon>
        <taxon>Solirubrobacterales</taxon>
        <taxon>Capillimicrobiaceae</taxon>
        <taxon>Capillimicrobium</taxon>
    </lineage>
</organism>
<dbReference type="GO" id="GO:0006749">
    <property type="term" value="P:glutathione metabolic process"/>
    <property type="evidence" value="ECO:0007669"/>
    <property type="project" value="InterPro"/>
</dbReference>
<dbReference type="PANTHER" id="PTHR43084">
    <property type="entry name" value="PERSULFIDE DIOXYGENASE ETHE1"/>
    <property type="match status" value="1"/>
</dbReference>
<sequence length="372" mass="38245">MKIAAPTTIAPRALLARLVAGEPTAVLDVRADADAPIEAAAARLRHVPAGEATEAAGALAAELAADTVVVCHRGLSARGVAEALCAAGMEAPQILDGGMRGWLHVLRAVPVDLGVEGLQVRQVQRPGRGCLSYVLAAGGEALVVDPAPDAAFYRDVADELGARIVAVFDTHLHADHLSGARELAASAGAALHMPQASIDRGVAYADEVQAVRDGDVLTIGGIDVTAIALPGHTTDMTGLLLAGRVLLSGDSLFADGLARPDLERGDPDGARVMARTLHTTLHERVLALGDDVVLLPGHDHAVVRTGAVAPRLGDVRARVAELSIADSDEFAEHILQGMPPRPANYAAVIDANAGRTAVDPDLESGGNSCATR</sequence>
<dbReference type="EMBL" id="CP087164">
    <property type="protein sequence ID" value="UGS38561.1"/>
    <property type="molecule type" value="Genomic_DNA"/>
</dbReference>
<proteinExistence type="predicted"/>
<dbReference type="SUPFAM" id="SSF56281">
    <property type="entry name" value="Metallo-hydrolase/oxidoreductase"/>
    <property type="match status" value="1"/>
</dbReference>
<evidence type="ECO:0000259" key="2">
    <source>
        <dbReference type="PROSITE" id="PS50206"/>
    </source>
</evidence>
<dbReference type="GO" id="GO:0046872">
    <property type="term" value="F:metal ion binding"/>
    <property type="evidence" value="ECO:0007669"/>
    <property type="project" value="UniProtKB-KW"/>
</dbReference>
<dbReference type="InterPro" id="IPR001763">
    <property type="entry name" value="Rhodanese-like_dom"/>
</dbReference>
<dbReference type="InterPro" id="IPR001279">
    <property type="entry name" value="Metallo-B-lactamas"/>
</dbReference>
<dbReference type="PANTHER" id="PTHR43084:SF1">
    <property type="entry name" value="PERSULFIDE DIOXYGENASE ETHE1, MITOCHONDRIAL"/>
    <property type="match status" value="1"/>
</dbReference>
<dbReference type="PROSITE" id="PS50206">
    <property type="entry name" value="RHODANESE_3"/>
    <property type="match status" value="1"/>
</dbReference>
<dbReference type="GO" id="GO:0004416">
    <property type="term" value="F:hydroxyacylglutathione hydrolase activity"/>
    <property type="evidence" value="ECO:0007669"/>
    <property type="project" value="UniProtKB-EC"/>
</dbReference>
<dbReference type="InterPro" id="IPR036873">
    <property type="entry name" value="Rhodanese-like_dom_sf"/>
</dbReference>
<dbReference type="RefSeq" id="WP_259312582.1">
    <property type="nucleotide sequence ID" value="NZ_CP087164.1"/>
</dbReference>
<reference evidence="3" key="1">
    <citation type="journal article" date="2022" name="Int. J. Syst. Evol. Microbiol.">
        <title>Pseudomonas aegrilactucae sp. nov. and Pseudomonas morbosilactucae sp. nov., pathogens causing bacterial rot of lettuce in Japan.</title>
        <authorList>
            <person name="Sawada H."/>
            <person name="Fujikawa T."/>
            <person name="Satou M."/>
        </authorList>
    </citation>
    <scope>NUCLEOTIDE SEQUENCE</scope>
    <source>
        <strain evidence="3">0166_1</strain>
    </source>
</reference>
<dbReference type="InterPro" id="IPR044528">
    <property type="entry name" value="POD-like_MBL-fold"/>
</dbReference>
<dbReference type="AlphaFoldDB" id="A0A9E6Y296"/>
<dbReference type="Gene3D" id="3.60.15.10">
    <property type="entry name" value="Ribonuclease Z/Hydroxyacylglutathione hydrolase-like"/>
    <property type="match status" value="1"/>
</dbReference>
<dbReference type="GO" id="GO:0050313">
    <property type="term" value="F:sulfur dioxygenase activity"/>
    <property type="evidence" value="ECO:0007669"/>
    <property type="project" value="InterPro"/>
</dbReference>
<dbReference type="InterPro" id="IPR051682">
    <property type="entry name" value="Mito_Persulfide_Diox"/>
</dbReference>
<dbReference type="SMART" id="SM00849">
    <property type="entry name" value="Lactamase_B"/>
    <property type="match status" value="1"/>
</dbReference>
<dbReference type="Proteomes" id="UP001162834">
    <property type="component" value="Chromosome"/>
</dbReference>
<dbReference type="CDD" id="cd07724">
    <property type="entry name" value="POD-like_MBL-fold"/>
    <property type="match status" value="1"/>
</dbReference>
<keyword evidence="3" id="KW-0378">Hydrolase</keyword>
<evidence type="ECO:0000313" key="4">
    <source>
        <dbReference type="Proteomes" id="UP001162834"/>
    </source>
</evidence>
<keyword evidence="4" id="KW-1185">Reference proteome</keyword>
<gene>
    <name evidence="3" type="primary">gloB_6</name>
    <name evidence="3" type="ORF">DSM104329_04991</name>
</gene>
<name>A0A9E6Y296_9ACTN</name>
<feature type="domain" description="Rhodanese" evidence="2">
    <location>
        <begin position="20"/>
        <end position="110"/>
    </location>
</feature>
<dbReference type="GO" id="GO:0070813">
    <property type="term" value="P:hydrogen sulfide metabolic process"/>
    <property type="evidence" value="ECO:0007669"/>
    <property type="project" value="TreeGrafter"/>
</dbReference>
<dbReference type="Pfam" id="PF00753">
    <property type="entry name" value="Lactamase_B"/>
    <property type="match status" value="1"/>
</dbReference>
<evidence type="ECO:0000313" key="3">
    <source>
        <dbReference type="EMBL" id="UGS38561.1"/>
    </source>
</evidence>
<dbReference type="KEGG" id="sbae:DSM104329_04991"/>
<accession>A0A9E6Y296</accession>